<dbReference type="PANTHER" id="PTHR47331:SF1">
    <property type="entry name" value="GAG-LIKE PROTEIN"/>
    <property type="match status" value="1"/>
</dbReference>
<evidence type="ECO:0008006" key="5">
    <source>
        <dbReference type="Google" id="ProtNLM"/>
    </source>
</evidence>
<keyword evidence="4" id="KW-1185">Reference proteome</keyword>
<proteinExistence type="predicted"/>
<name>A0AAV0WCH2_9HEMI</name>
<dbReference type="EMBL" id="CARXXK010000002">
    <property type="protein sequence ID" value="CAI6353526.1"/>
    <property type="molecule type" value="Genomic_DNA"/>
</dbReference>
<reference evidence="3 4" key="1">
    <citation type="submission" date="2023-01" db="EMBL/GenBank/DDBJ databases">
        <authorList>
            <person name="Whitehead M."/>
        </authorList>
    </citation>
    <scope>NUCLEOTIDE SEQUENCE [LARGE SCALE GENOMIC DNA]</scope>
</reference>
<feature type="region of interest" description="Disordered" evidence="2">
    <location>
        <begin position="395"/>
        <end position="430"/>
    </location>
</feature>
<feature type="compositionally biased region" description="Polar residues" evidence="2">
    <location>
        <begin position="408"/>
        <end position="424"/>
    </location>
</feature>
<sequence>MGLTAAEKSSICKKRKTQIKALERIHAYVMSFDSSAYDISELEARLERLSDIKEAFEKLQIQLEDEAENSDEDEIRAAFEESMFTVQAKIKMFIRKANALTTAATETHVRLPKIELPKYDGDIKEWPNFKDLFCTLVHNSKTISTIQKFMFLKSSCPLNGHALSMIQSMPVTGSNYQSAWQSLIDRYDNLQILVSSHLKMICQEPIIKKGCTDELRKLITELNQNVRALQELGVPVIHWDTIIIYLTNRRLPQDLREKWCRTATNQDLKQGKWPTFKQFIEFLETECYALESAKIDQRIVGQVKPQMRSNSHVATTSNNSYNKCSVCQDTSHKIFYCPQFLKMTVKDRAEVVKKNKLCFNCLKPECHSFKCTSRACLKCNNKHNTLLHIENYKSNANKQNNKGEESDSSPQEQKNKISVQSKTTNNSNEEINESNVNCASVIQQPHVLLWTAKVHVKDINGKLQVFRALLDNGSQSNFVTQQCISDLGLTATSRITKVSGVSALSSCSEAVITLQIMSRTSTFKQNLEFLVMKKNHQRLTYFKYSSTRNQITIWINSS</sequence>
<dbReference type="PANTHER" id="PTHR47331">
    <property type="entry name" value="PHD-TYPE DOMAIN-CONTAINING PROTEIN"/>
    <property type="match status" value="1"/>
</dbReference>
<evidence type="ECO:0000313" key="4">
    <source>
        <dbReference type="Proteomes" id="UP001160148"/>
    </source>
</evidence>
<gene>
    <name evidence="3" type="ORF">MEUPH1_LOCUS9641</name>
</gene>
<dbReference type="Pfam" id="PF03564">
    <property type="entry name" value="DUF1759"/>
    <property type="match status" value="1"/>
</dbReference>
<keyword evidence="1" id="KW-0175">Coiled coil</keyword>
<accession>A0AAV0WCH2</accession>
<feature type="coiled-coil region" evidence="1">
    <location>
        <begin position="39"/>
        <end position="73"/>
    </location>
</feature>
<dbReference type="Proteomes" id="UP001160148">
    <property type="component" value="Unassembled WGS sequence"/>
</dbReference>
<organism evidence="3 4">
    <name type="scientific">Macrosiphum euphorbiae</name>
    <name type="common">potato aphid</name>
    <dbReference type="NCBI Taxonomy" id="13131"/>
    <lineage>
        <taxon>Eukaryota</taxon>
        <taxon>Metazoa</taxon>
        <taxon>Ecdysozoa</taxon>
        <taxon>Arthropoda</taxon>
        <taxon>Hexapoda</taxon>
        <taxon>Insecta</taxon>
        <taxon>Pterygota</taxon>
        <taxon>Neoptera</taxon>
        <taxon>Paraneoptera</taxon>
        <taxon>Hemiptera</taxon>
        <taxon>Sternorrhyncha</taxon>
        <taxon>Aphidomorpha</taxon>
        <taxon>Aphidoidea</taxon>
        <taxon>Aphididae</taxon>
        <taxon>Macrosiphini</taxon>
        <taxon>Macrosiphum</taxon>
    </lineage>
</organism>
<dbReference type="AlphaFoldDB" id="A0AAV0WCH2"/>
<protein>
    <recommendedName>
        <fullName evidence="5">Peptidase aspartic putative domain-containing protein</fullName>
    </recommendedName>
</protein>
<evidence type="ECO:0000256" key="2">
    <source>
        <dbReference type="SAM" id="MobiDB-lite"/>
    </source>
</evidence>
<dbReference type="InterPro" id="IPR005312">
    <property type="entry name" value="DUF1759"/>
</dbReference>
<comment type="caution">
    <text evidence="3">The sequence shown here is derived from an EMBL/GenBank/DDBJ whole genome shotgun (WGS) entry which is preliminary data.</text>
</comment>
<evidence type="ECO:0000256" key="1">
    <source>
        <dbReference type="SAM" id="Coils"/>
    </source>
</evidence>
<evidence type="ECO:0000313" key="3">
    <source>
        <dbReference type="EMBL" id="CAI6353526.1"/>
    </source>
</evidence>